<evidence type="ECO:0000313" key="3">
    <source>
        <dbReference type="EMBL" id="MBH8565409.1"/>
    </source>
</evidence>
<dbReference type="Gene3D" id="3.40.50.2000">
    <property type="entry name" value="Glycogen Phosphorylase B"/>
    <property type="match status" value="2"/>
</dbReference>
<feature type="domain" description="Glycosyltransferase subfamily 4-like N-terminal" evidence="2">
    <location>
        <begin position="18"/>
        <end position="176"/>
    </location>
</feature>
<organism evidence="3 4">
    <name type="scientific">Amazonocrinis nigriterrae CENA67</name>
    <dbReference type="NCBI Taxonomy" id="2794033"/>
    <lineage>
        <taxon>Bacteria</taxon>
        <taxon>Bacillati</taxon>
        <taxon>Cyanobacteriota</taxon>
        <taxon>Cyanophyceae</taxon>
        <taxon>Nostocales</taxon>
        <taxon>Nostocaceae</taxon>
        <taxon>Amazonocrinis</taxon>
        <taxon>Amazonocrinis nigriterrae</taxon>
    </lineage>
</organism>
<dbReference type="Pfam" id="PF00534">
    <property type="entry name" value="Glycos_transf_1"/>
    <property type="match status" value="1"/>
</dbReference>
<dbReference type="Pfam" id="PF13439">
    <property type="entry name" value="Glyco_transf_4"/>
    <property type="match status" value="1"/>
</dbReference>
<accession>A0A8J7HZI4</accession>
<evidence type="ECO:0000259" key="1">
    <source>
        <dbReference type="Pfam" id="PF00534"/>
    </source>
</evidence>
<dbReference type="Proteomes" id="UP000632766">
    <property type="component" value="Unassembled WGS sequence"/>
</dbReference>
<dbReference type="PANTHER" id="PTHR12526:SF630">
    <property type="entry name" value="GLYCOSYLTRANSFERASE"/>
    <property type="match status" value="1"/>
</dbReference>
<comment type="caution">
    <text evidence="3">The sequence shown here is derived from an EMBL/GenBank/DDBJ whole genome shotgun (WGS) entry which is preliminary data.</text>
</comment>
<proteinExistence type="predicted"/>
<dbReference type="EMBL" id="JAECZC010000061">
    <property type="protein sequence ID" value="MBH8565409.1"/>
    <property type="molecule type" value="Genomic_DNA"/>
</dbReference>
<dbReference type="InterPro" id="IPR028098">
    <property type="entry name" value="Glyco_trans_4-like_N"/>
</dbReference>
<evidence type="ECO:0000313" key="4">
    <source>
        <dbReference type="Proteomes" id="UP000632766"/>
    </source>
</evidence>
<protein>
    <submittedName>
        <fullName evidence="3">Glycosyltransferase</fullName>
    </submittedName>
</protein>
<dbReference type="AlphaFoldDB" id="A0A8J7HZI4"/>
<dbReference type="PANTHER" id="PTHR12526">
    <property type="entry name" value="GLYCOSYLTRANSFERASE"/>
    <property type="match status" value="1"/>
</dbReference>
<feature type="domain" description="Glycosyl transferase family 1" evidence="1">
    <location>
        <begin position="198"/>
        <end position="340"/>
    </location>
</feature>
<gene>
    <name evidence="3" type="ORF">I8748_25085</name>
</gene>
<keyword evidence="4" id="KW-1185">Reference proteome</keyword>
<dbReference type="InterPro" id="IPR001296">
    <property type="entry name" value="Glyco_trans_1"/>
</dbReference>
<reference evidence="3 4" key="1">
    <citation type="journal article" date="2021" name="Int. J. Syst. Evol. Microbiol.">
        <title>Amazonocrinis nigriterrae gen. nov., sp. nov., Atlanticothrix silvestris gen. nov., sp. nov. and Dendronalium phyllosphericum gen. nov., sp. nov., nostocacean cyanobacteria from Brazilian environments.</title>
        <authorList>
            <person name="Alvarenga D.O."/>
            <person name="Andreote A.P.D."/>
            <person name="Branco L.H.Z."/>
            <person name="Delbaje E."/>
            <person name="Cruz R.B."/>
            <person name="Varani A.M."/>
            <person name="Fiore M.F."/>
        </authorList>
    </citation>
    <scope>NUCLEOTIDE SEQUENCE [LARGE SCALE GENOMIC DNA]</scope>
    <source>
        <strain evidence="3 4">CENA67</strain>
    </source>
</reference>
<name>A0A8J7HZI4_9NOST</name>
<dbReference type="GO" id="GO:0016757">
    <property type="term" value="F:glycosyltransferase activity"/>
    <property type="evidence" value="ECO:0007669"/>
    <property type="project" value="InterPro"/>
</dbReference>
<dbReference type="RefSeq" id="WP_198127206.1">
    <property type="nucleotide sequence ID" value="NZ_JAECZC010000061.1"/>
</dbReference>
<dbReference type="CDD" id="cd03811">
    <property type="entry name" value="GT4_GT28_WabH-like"/>
    <property type="match status" value="1"/>
</dbReference>
<evidence type="ECO:0000259" key="2">
    <source>
        <dbReference type="Pfam" id="PF13439"/>
    </source>
</evidence>
<dbReference type="SUPFAM" id="SSF53756">
    <property type="entry name" value="UDP-Glycosyltransferase/glycogen phosphorylase"/>
    <property type="match status" value="1"/>
</dbReference>
<sequence>MLKDSPHVAIFLRSLMGGGVERVMVNLANRFAAEGLSVDLVLTQISGPYLSQVSPQVSIVDLQAPKLPTSLPKLVKYLRQKQPVNLLSALHYPCEIAIWAKYLSKVQTRVIVSEHNTLSLEAKRLPQLTARLTPLATRLFYPWADEIVAVSMGVAEDLAQITKLPLERIQVIYNPIITPEILEKAKEPVEHPWFQTGELPVILGVGRLMPQKDFSTLICAFAQVIQVQPARLVILGSGRERSHLDALVRELGLENHVAMLGFQNNPYAYMARATVFALSSAWEGFGNVLVEAMATGTAVVSTNCQSGPAEILDHGKYGLLVPVGDSQAMAEAILNILSGKFPSVPSNWLEQFTWKPTVTKYMNLLNVT</sequence>